<keyword evidence="1 2" id="KW-0694">RNA-binding</keyword>
<dbReference type="GO" id="GO:0005634">
    <property type="term" value="C:nucleus"/>
    <property type="evidence" value="ECO:0000318"/>
    <property type="project" value="GO_Central"/>
</dbReference>
<protein>
    <submittedName>
        <fullName evidence="6 7">Uncharacterized protein</fullName>
    </submittedName>
</protein>
<proteinExistence type="predicted"/>
<dbReference type="PROSITE" id="PS50102">
    <property type="entry name" value="RRM"/>
    <property type="match status" value="3"/>
</dbReference>
<keyword evidence="8" id="KW-1185">Reference proteome</keyword>
<feature type="compositionally biased region" description="Gly residues" evidence="3">
    <location>
        <begin position="929"/>
        <end position="947"/>
    </location>
</feature>
<feature type="domain" description="RRM" evidence="4">
    <location>
        <begin position="457"/>
        <end position="541"/>
    </location>
</feature>
<dbReference type="GeneID" id="112293929"/>
<dbReference type="Gramene" id="Pp3c16_20290V3.3">
    <property type="protein sequence ID" value="Pp3c16_20290V3.3"/>
    <property type="gene ID" value="Pp3c16_20290"/>
</dbReference>
<dbReference type="KEGG" id="ppp:112293929"/>
<dbReference type="EnsemblPlants" id="Pp3c16_20290V3.3">
    <property type="protein sequence ID" value="Pp3c16_20290V3.3"/>
    <property type="gene ID" value="Pp3c16_20290"/>
</dbReference>
<dbReference type="Gramene" id="Pp3c16_20290V3.5">
    <property type="protein sequence ID" value="Pp3c16_20290V3.5"/>
    <property type="gene ID" value="Pp3c16_20290"/>
</dbReference>
<dbReference type="PANTHER" id="PTHR21245">
    <property type="entry name" value="HETEROGENEOUS NUCLEAR RIBONUCLEOPROTEIN"/>
    <property type="match status" value="1"/>
</dbReference>
<accession>A0A2K1J9G5</accession>
<dbReference type="Gramene" id="Pp3c16_20290V3.4">
    <property type="protein sequence ID" value="Pp3c16_20290V3.4"/>
    <property type="gene ID" value="Pp3c16_20290"/>
</dbReference>
<dbReference type="PaxDb" id="3218-PP1S327_24V6.1"/>
<feature type="domain" description="RRM" evidence="4">
    <location>
        <begin position="377"/>
        <end position="455"/>
    </location>
</feature>
<dbReference type="Proteomes" id="UP000006727">
    <property type="component" value="Chromosome 16"/>
</dbReference>
<dbReference type="EnsemblPlants" id="Pp3c16_20290V3.5">
    <property type="protein sequence ID" value="Pp3c16_20290V3.5"/>
    <property type="gene ID" value="Pp3c16_20290"/>
</dbReference>
<dbReference type="GO" id="GO:0003729">
    <property type="term" value="F:mRNA binding"/>
    <property type="evidence" value="ECO:0000318"/>
    <property type="project" value="GO_Central"/>
</dbReference>
<dbReference type="EMBL" id="ABEU02000016">
    <property type="protein sequence ID" value="PNR38159.1"/>
    <property type="molecule type" value="Genomic_DNA"/>
</dbReference>
<feature type="domain" description="DRBM" evidence="5">
    <location>
        <begin position="828"/>
        <end position="900"/>
    </location>
</feature>
<sequence length="1403" mass="151785">MARGSARGRGRGRSRGRGRGAAAIASAVAADAEVESHNQATAEHVSPLSSSLEAYNPHKLASIPQSETLSLTEVLRHKAIGVTVIYSEPDVENNIERRFVSEEQGTSIPPEFGDTPSIICKNVAGNGVDALFDPSKPGLVRSANGEEMMVENVQTAVEAVKSVEPVSENAVGTLSHVDPSIIDTSLITTQETHETMKEVPLRRGGNGSAAFESMKEEPIEVVCEEGVVQKTLNKPSVVKPIFARNVDLKAEVMSISTKMEVYNVKLEETHVTVDLEPVKLKVGGERTNSDLSVDRLEKGNDPPLESAGIVRESSEQDFYGEIDDTLGGIEERYEDHDEDKDGYLEGSKESLSGEAVDYDAEAQHPLPLSDRRKHKRLEVYVGGLDKDTTEEDLKSLFKKAGEVIEIRLMRNPQTGKNKGFAFIRYASAAMAKRATEDFETVEIRGRQCTAKPSEENDTLHLGNINKSWKKEMVLETLKSLSIESIEELTLMEDPQVEGVNRGFAFIEFSTHKDALDAFRKLQQPDAIFGTERSAKVAWAQPLYEPDEDTMSQVKSVFVDGMPLTWEEGNVREHFGKYGEIERIVLARNMLSAKRKDFGFVNYMERNAALTCIDALNNTEIIDGDMKMKVKVVLAKPQVKSKFGKGVREGYSLGFRGDYRVGTSPSRVGRGSTNGMGSGARDASSWGNSVSSGNHLKLDGVREVEADSKLLKEKLNHDILDHKCQFSSPMQDQATEDSVLLGTEGKRMFPDFEQTEGAYLVSSGGSSVQAENLSSTAAEIIAKPTLDKFECAICGFGSDSPDDLEAHKKTKVHRVIEDLRKDQKLHNKTPLSLLHEYSSRNHCEVTYDTKAETNGPFEVIAIIGGAAGGTTGPPTKGFGSGRNKARAKQMAAADALEKIMELVPESEFTKPGQSRQRFGDRDRPGRKGKSGGWTGGGSGGGRVGGGGSNAYRNPRERPNDDWTYAATSINVPGAPRFGGVSGVRTRQPDGNTSYMGCGGGGVVGGSYPSSPNTTPITGFSNDVLRAATHNGYVDKYVGRGGTGYSVSSRGGRGGLPSHPETYAERYDRIQGGRGYGGGAYAGREYFGGVGVGGGGNSYVGRDVGGTSYGGRELPAALGYGGRELHPGGGHGGSSRNFERAGIKRPYAVMDEDTRYLDTQRGLPRQRLEAMEHVSIQQNGGVQGYGAQPMFSDAARVPIIQQPIYMDASRTAFVRPQEQSQHNAYVQQSQGLPVVHTVGPTQQISAYLSTQHVPSQHVPLQHITAQHLSTQHAQTQHVPAHVHNQQTTIPIAVIGGPGQGGTAYSTYDAASQSTVGVPAGTGQTVAHTYSQQYAPASHNYAGYTVNQEYMVNTSVPVQETTQANSYPGQSAYATQYGVMQQQQQVPQQAVGYALQEVTQHQQSYY</sequence>
<evidence type="ECO:0000259" key="5">
    <source>
        <dbReference type="PROSITE" id="PS50137"/>
    </source>
</evidence>
<evidence type="ECO:0000313" key="8">
    <source>
        <dbReference type="Proteomes" id="UP000006727"/>
    </source>
</evidence>
<dbReference type="Gramene" id="Pp3c16_20290V3.12">
    <property type="protein sequence ID" value="Pp3c16_20290V3.12"/>
    <property type="gene ID" value="Pp3c16_20290"/>
</dbReference>
<dbReference type="SMART" id="SM00358">
    <property type="entry name" value="DSRM"/>
    <property type="match status" value="1"/>
</dbReference>
<dbReference type="STRING" id="3218.A0A2K1J9G5"/>
<dbReference type="CDD" id="cd00590">
    <property type="entry name" value="RRM_SF"/>
    <property type="match status" value="1"/>
</dbReference>
<evidence type="ECO:0000259" key="4">
    <source>
        <dbReference type="PROSITE" id="PS50102"/>
    </source>
</evidence>
<organism evidence="6">
    <name type="scientific">Physcomitrium patens</name>
    <name type="common">Spreading-leaved earth moss</name>
    <name type="synonym">Physcomitrella patens</name>
    <dbReference type="NCBI Taxonomy" id="3218"/>
    <lineage>
        <taxon>Eukaryota</taxon>
        <taxon>Viridiplantae</taxon>
        <taxon>Streptophyta</taxon>
        <taxon>Embryophyta</taxon>
        <taxon>Bryophyta</taxon>
        <taxon>Bryophytina</taxon>
        <taxon>Bryopsida</taxon>
        <taxon>Funariidae</taxon>
        <taxon>Funariales</taxon>
        <taxon>Funariaceae</taxon>
        <taxon>Physcomitrium</taxon>
    </lineage>
</organism>
<dbReference type="EnsemblPlants" id="Pp3c16_20290V3.2">
    <property type="protein sequence ID" value="Pp3c16_20290V3.2"/>
    <property type="gene ID" value="Pp3c16_20290"/>
</dbReference>
<dbReference type="FunFam" id="3.30.70.330:FF:001494">
    <property type="entry name" value="Predicted protein"/>
    <property type="match status" value="1"/>
</dbReference>
<dbReference type="Pfam" id="PF00076">
    <property type="entry name" value="RRM_1"/>
    <property type="match status" value="3"/>
</dbReference>
<reference evidence="7" key="3">
    <citation type="submission" date="2020-12" db="UniProtKB">
        <authorList>
            <consortium name="EnsemblPlants"/>
        </authorList>
    </citation>
    <scope>IDENTIFICATION</scope>
</reference>
<dbReference type="Gene3D" id="3.30.70.330">
    <property type="match status" value="3"/>
</dbReference>
<feature type="region of interest" description="Disordered" evidence="3">
    <location>
        <begin position="663"/>
        <end position="687"/>
    </location>
</feature>
<dbReference type="InterPro" id="IPR035979">
    <property type="entry name" value="RBD_domain_sf"/>
</dbReference>
<dbReference type="InterPro" id="IPR012677">
    <property type="entry name" value="Nucleotide-bd_a/b_plait_sf"/>
</dbReference>
<gene>
    <name evidence="7" type="primary">LOC112293929</name>
    <name evidence="6" type="ORF">PHYPA_021270</name>
</gene>
<evidence type="ECO:0000313" key="6">
    <source>
        <dbReference type="EMBL" id="PNR38159.1"/>
    </source>
</evidence>
<dbReference type="EnsemblPlants" id="Pp3c16_20290V3.12">
    <property type="protein sequence ID" value="Pp3c16_20290V3.12"/>
    <property type="gene ID" value="Pp3c16_20290"/>
</dbReference>
<dbReference type="EnsemblPlants" id="Pp3c16_20290V3.6">
    <property type="protein sequence ID" value="Pp3c16_20290V3.6"/>
    <property type="gene ID" value="Pp3c16_20290"/>
</dbReference>
<feature type="compositionally biased region" description="Basic residues" evidence="3">
    <location>
        <begin position="1"/>
        <end position="18"/>
    </location>
</feature>
<dbReference type="Gramene" id="Pp3c16_20290V3.2">
    <property type="protein sequence ID" value="Pp3c16_20290V3.2"/>
    <property type="gene ID" value="Pp3c16_20290"/>
</dbReference>
<evidence type="ECO:0000256" key="1">
    <source>
        <dbReference type="ARBA" id="ARBA00022884"/>
    </source>
</evidence>
<dbReference type="RefSeq" id="XP_024399694.1">
    <property type="nucleotide sequence ID" value="XM_024543926.2"/>
</dbReference>
<evidence type="ECO:0000313" key="7">
    <source>
        <dbReference type="EnsemblPlants" id="Pp3c16_20290V3.1"/>
    </source>
</evidence>
<feature type="region of interest" description="Disordered" evidence="3">
    <location>
        <begin position="1"/>
        <end position="23"/>
    </location>
</feature>
<dbReference type="Gramene" id="Pp3c16_20290V3.1">
    <property type="protein sequence ID" value="Pp3c16_20290V3.1"/>
    <property type="gene ID" value="Pp3c16_20290"/>
</dbReference>
<dbReference type="InterPro" id="IPR000504">
    <property type="entry name" value="RRM_dom"/>
</dbReference>
<dbReference type="SMART" id="SM00360">
    <property type="entry name" value="RRM"/>
    <property type="match status" value="3"/>
</dbReference>
<name>A0A2K1J9G5_PHYPA</name>
<evidence type="ECO:0000256" key="3">
    <source>
        <dbReference type="SAM" id="MobiDB-lite"/>
    </source>
</evidence>
<feature type="region of interest" description="Disordered" evidence="3">
    <location>
        <begin position="903"/>
        <end position="958"/>
    </location>
</feature>
<dbReference type="SUPFAM" id="SSF54928">
    <property type="entry name" value="RNA-binding domain, RBD"/>
    <property type="match status" value="2"/>
</dbReference>
<dbReference type="RefSeq" id="XP_024399692.1">
    <property type="nucleotide sequence ID" value="XM_024543924.2"/>
</dbReference>
<feature type="domain" description="RRM" evidence="4">
    <location>
        <begin position="554"/>
        <end position="636"/>
    </location>
</feature>
<dbReference type="Gene3D" id="3.30.160.20">
    <property type="match status" value="1"/>
</dbReference>
<dbReference type="SUPFAM" id="SSF54768">
    <property type="entry name" value="dsRNA-binding domain-like"/>
    <property type="match status" value="1"/>
</dbReference>
<dbReference type="EnsemblPlants" id="Pp3c16_20290V3.4">
    <property type="protein sequence ID" value="Pp3c16_20290V3.4"/>
    <property type="gene ID" value="Pp3c16_20290"/>
</dbReference>
<dbReference type="InterPro" id="IPR014720">
    <property type="entry name" value="dsRBD_dom"/>
</dbReference>
<reference evidence="6 8" key="2">
    <citation type="journal article" date="2018" name="Plant J.">
        <title>The Physcomitrella patens chromosome-scale assembly reveals moss genome structure and evolution.</title>
        <authorList>
            <person name="Lang D."/>
            <person name="Ullrich K.K."/>
            <person name="Murat F."/>
            <person name="Fuchs J."/>
            <person name="Jenkins J."/>
            <person name="Haas F.B."/>
            <person name="Piednoel M."/>
            <person name="Gundlach H."/>
            <person name="Van Bel M."/>
            <person name="Meyberg R."/>
            <person name="Vives C."/>
            <person name="Morata J."/>
            <person name="Symeonidi A."/>
            <person name="Hiss M."/>
            <person name="Muchero W."/>
            <person name="Kamisugi Y."/>
            <person name="Saleh O."/>
            <person name="Blanc G."/>
            <person name="Decker E.L."/>
            <person name="van Gessel N."/>
            <person name="Grimwood J."/>
            <person name="Hayes R.D."/>
            <person name="Graham S.W."/>
            <person name="Gunter L.E."/>
            <person name="McDaniel S.F."/>
            <person name="Hoernstein S.N.W."/>
            <person name="Larsson A."/>
            <person name="Li F.W."/>
            <person name="Perroud P.F."/>
            <person name="Phillips J."/>
            <person name="Ranjan P."/>
            <person name="Rokshar D.S."/>
            <person name="Rothfels C.J."/>
            <person name="Schneider L."/>
            <person name="Shu S."/>
            <person name="Stevenson D.W."/>
            <person name="Thummler F."/>
            <person name="Tillich M."/>
            <person name="Villarreal Aguilar J.C."/>
            <person name="Widiez T."/>
            <person name="Wong G.K."/>
            <person name="Wymore A."/>
            <person name="Zhang Y."/>
            <person name="Zimmer A.D."/>
            <person name="Quatrano R.S."/>
            <person name="Mayer K.F.X."/>
            <person name="Goodstein D."/>
            <person name="Casacuberta J.M."/>
            <person name="Vandepoele K."/>
            <person name="Reski R."/>
            <person name="Cuming A.C."/>
            <person name="Tuskan G.A."/>
            <person name="Maumus F."/>
            <person name="Salse J."/>
            <person name="Schmutz J."/>
            <person name="Rensing S.A."/>
        </authorList>
    </citation>
    <scope>NUCLEOTIDE SEQUENCE [LARGE SCALE GENOMIC DNA]</scope>
    <source>
        <strain evidence="7 8">cv. Gransden 2004</strain>
    </source>
</reference>
<dbReference type="EnsemblPlants" id="Pp3c16_20290V3.1">
    <property type="protein sequence ID" value="Pp3c16_20290V3.1"/>
    <property type="gene ID" value="Pp3c16_20290"/>
</dbReference>
<reference evidence="6 8" key="1">
    <citation type="journal article" date="2008" name="Science">
        <title>The Physcomitrella genome reveals evolutionary insights into the conquest of land by plants.</title>
        <authorList>
            <person name="Rensing S."/>
            <person name="Lang D."/>
            <person name="Zimmer A."/>
            <person name="Terry A."/>
            <person name="Salamov A."/>
            <person name="Shapiro H."/>
            <person name="Nishiyama T."/>
            <person name="Perroud P.-F."/>
            <person name="Lindquist E."/>
            <person name="Kamisugi Y."/>
            <person name="Tanahashi T."/>
            <person name="Sakakibara K."/>
            <person name="Fujita T."/>
            <person name="Oishi K."/>
            <person name="Shin-I T."/>
            <person name="Kuroki Y."/>
            <person name="Toyoda A."/>
            <person name="Suzuki Y."/>
            <person name="Hashimoto A."/>
            <person name="Yamaguchi K."/>
            <person name="Sugano A."/>
            <person name="Kohara Y."/>
            <person name="Fujiyama A."/>
            <person name="Anterola A."/>
            <person name="Aoki S."/>
            <person name="Ashton N."/>
            <person name="Barbazuk W.B."/>
            <person name="Barker E."/>
            <person name="Bennetzen J."/>
            <person name="Bezanilla M."/>
            <person name="Blankenship R."/>
            <person name="Cho S.H."/>
            <person name="Dutcher S."/>
            <person name="Estelle M."/>
            <person name="Fawcett J.A."/>
            <person name="Gundlach H."/>
            <person name="Hanada K."/>
            <person name="Heyl A."/>
            <person name="Hicks K.A."/>
            <person name="Hugh J."/>
            <person name="Lohr M."/>
            <person name="Mayer K."/>
            <person name="Melkozernov A."/>
            <person name="Murata T."/>
            <person name="Nelson D."/>
            <person name="Pils B."/>
            <person name="Prigge M."/>
            <person name="Reiss B."/>
            <person name="Renner T."/>
            <person name="Rombauts S."/>
            <person name="Rushton P."/>
            <person name="Sanderfoot A."/>
            <person name="Schween G."/>
            <person name="Shiu S.-H."/>
            <person name="Stueber K."/>
            <person name="Theodoulou F.L."/>
            <person name="Tu H."/>
            <person name="Van de Peer Y."/>
            <person name="Verrier P.J."/>
            <person name="Waters E."/>
            <person name="Wood A."/>
            <person name="Yang L."/>
            <person name="Cove D."/>
            <person name="Cuming A."/>
            <person name="Hasebe M."/>
            <person name="Lucas S."/>
            <person name="Mishler D.B."/>
            <person name="Reski R."/>
            <person name="Grigoriev I."/>
            <person name="Quatrano R.S."/>
            <person name="Boore J.L."/>
        </authorList>
    </citation>
    <scope>NUCLEOTIDE SEQUENCE [LARGE SCALE GENOMIC DNA]</scope>
    <source>
        <strain evidence="7 8">cv. Gransden 2004</strain>
    </source>
</reference>
<dbReference type="PROSITE" id="PS50137">
    <property type="entry name" value="DS_RBD"/>
    <property type="match status" value="1"/>
</dbReference>
<dbReference type="OrthoDB" id="3800936at2759"/>
<evidence type="ECO:0000256" key="2">
    <source>
        <dbReference type="PROSITE-ProRule" id="PRU00176"/>
    </source>
</evidence>
<dbReference type="Gramene" id="Pp3c16_20290V3.6">
    <property type="protein sequence ID" value="Pp3c16_20290V3.6"/>
    <property type="gene ID" value="Pp3c16_20290"/>
</dbReference>